<dbReference type="PANTHER" id="PTHR35040:SF9">
    <property type="entry name" value="4-LIKE CELL SURFACE PROTEIN, PUTATIVE (AFU_ORTHOLOGUE AFUA_4G14080)-RELATED"/>
    <property type="match status" value="1"/>
</dbReference>
<dbReference type="RefSeq" id="XP_014171122.1">
    <property type="nucleotide sequence ID" value="XM_014315647.1"/>
</dbReference>
<dbReference type="AlphaFoldDB" id="F0XKN9"/>
<feature type="signal peptide" evidence="1">
    <location>
        <begin position="1"/>
        <end position="16"/>
    </location>
</feature>
<keyword evidence="1" id="KW-0732">Signal</keyword>
<accession>F0XKN9</accession>
<dbReference type="GeneID" id="25981725"/>
<reference evidence="2 3" key="1">
    <citation type="journal article" date="2011" name="Proc. Natl. Acad. Sci. U.S.A.">
        <title>Genome and transcriptome analyses of the mountain pine beetle-fungal symbiont Grosmannia clavigera, a lodgepole pine pathogen.</title>
        <authorList>
            <person name="DiGuistini S."/>
            <person name="Wang Y."/>
            <person name="Liao N.Y."/>
            <person name="Taylor G."/>
            <person name="Tanguay P."/>
            <person name="Feau N."/>
            <person name="Henrissat B."/>
            <person name="Chan S.K."/>
            <person name="Hesse-Orce U."/>
            <person name="Alamouti S.M."/>
            <person name="Tsui C.K.M."/>
            <person name="Docking R.T."/>
            <person name="Levasseur A."/>
            <person name="Haridas S."/>
            <person name="Robertson G."/>
            <person name="Birol I."/>
            <person name="Holt R.A."/>
            <person name="Marra M.A."/>
            <person name="Hamelin R.C."/>
            <person name="Hirst M."/>
            <person name="Jones S.J.M."/>
            <person name="Bohlmann J."/>
            <person name="Breuil C."/>
        </authorList>
    </citation>
    <scope>NUCLEOTIDE SEQUENCE [LARGE SCALE GENOMIC DNA]</scope>
    <source>
        <strain evidence="3">kw1407 / UAMH 11150</strain>
    </source>
</reference>
<name>F0XKN9_GROCL</name>
<dbReference type="Pfam" id="PF12138">
    <property type="entry name" value="Spherulin4"/>
    <property type="match status" value="1"/>
</dbReference>
<dbReference type="PANTHER" id="PTHR35040">
    <property type="match status" value="1"/>
</dbReference>
<protein>
    <submittedName>
        <fullName evidence="2">Spherulin 4-like cell surface</fullName>
    </submittedName>
</protein>
<dbReference type="InterPro" id="IPR021986">
    <property type="entry name" value="Spherulin4"/>
</dbReference>
<evidence type="ECO:0000256" key="1">
    <source>
        <dbReference type="SAM" id="SignalP"/>
    </source>
</evidence>
<dbReference type="eggNOG" id="ENOG502RUAB">
    <property type="taxonomic scope" value="Eukaryota"/>
</dbReference>
<proteinExistence type="predicted"/>
<dbReference type="InParanoid" id="F0XKN9"/>
<dbReference type="Proteomes" id="UP000007796">
    <property type="component" value="Unassembled WGS sequence"/>
</dbReference>
<dbReference type="HOGENOM" id="CLU_060605_3_0_1"/>
<feature type="chain" id="PRO_5003264035" evidence="1">
    <location>
        <begin position="17"/>
        <end position="307"/>
    </location>
</feature>
<evidence type="ECO:0000313" key="3">
    <source>
        <dbReference type="Proteomes" id="UP000007796"/>
    </source>
</evidence>
<keyword evidence="3" id="KW-1185">Reference proteome</keyword>
<dbReference type="EMBL" id="GL629788">
    <property type="protein sequence ID" value="EFX01640.1"/>
    <property type="molecule type" value="Genomic_DNA"/>
</dbReference>
<dbReference type="OrthoDB" id="5342184at2759"/>
<evidence type="ECO:0000313" key="2">
    <source>
        <dbReference type="EMBL" id="EFX01640.1"/>
    </source>
</evidence>
<gene>
    <name evidence="2" type="ORF">CMQ_8106</name>
</gene>
<organism evidence="3">
    <name type="scientific">Grosmannia clavigera (strain kw1407 / UAMH 11150)</name>
    <name type="common">Blue stain fungus</name>
    <name type="synonym">Graphiocladiella clavigera</name>
    <dbReference type="NCBI Taxonomy" id="655863"/>
    <lineage>
        <taxon>Eukaryota</taxon>
        <taxon>Fungi</taxon>
        <taxon>Dikarya</taxon>
        <taxon>Ascomycota</taxon>
        <taxon>Pezizomycotina</taxon>
        <taxon>Sordariomycetes</taxon>
        <taxon>Sordariomycetidae</taxon>
        <taxon>Ophiostomatales</taxon>
        <taxon>Ophiostomataceae</taxon>
        <taxon>Leptographium</taxon>
    </lineage>
</organism>
<sequence>MKSFLSLSALMAVASATVGLLVPMYEYPYGDDALADWNALITAVDAHPAMPFYIIININSGAPYFPNPPSGLDDFAVWIDALNSRSNAKSIGYIHTESSSRDSSVIIEGVTQYLNWTTSAGRTTNASAYNVQLDGIFFDEIDTDPTKLAYNTKITEFAKSAFEDRGGPIVLNPGTLVQAGSESLFDIADSIVQMETCYTNSSGATDPDLYERCAPDTYTPFTPDALSTLGNETVKAKSSVIVHDFYESWEPYAQAALASLQEGITAAVSHSVHSFYFSLLGYTGNFTLAPASIINVATYAAHAQNLR</sequence>